<proteinExistence type="predicted"/>
<dbReference type="GO" id="GO:0006281">
    <property type="term" value="P:DNA repair"/>
    <property type="evidence" value="ECO:0007669"/>
    <property type="project" value="TreeGrafter"/>
</dbReference>
<dbReference type="InterPro" id="IPR048591">
    <property type="entry name" value="WDHD1/CFT4_hel"/>
</dbReference>
<sequence>DCTTKKAPLDQAASYEKIEFGNQPLSLAIDPMEKYIAISFTDGSVEVYPTSGTERCLRLLTPADQWVPIFTAGARLLSRFDVIWPFSVLEDGRHEIRYLYCRGSRVPLVDLRLIPDTAAWEMPLCDVETDKGRLESQLLLAEQKMVLMRAAEVDTTSASNEHTRALMQLFALALKMNREARAVEMARFAASSRTVQAMVKYAARQNRSFMVNKLNELGNELEEEMEHAAAAAEQPQQSTRRSDAHSRKEVPAMVPKKVVLKKRESTMISAEAEAVLARGRLDVSTNEESQSQALVEGPKFGLDISGRANPFQKNVDIKSLDNSSVFEQLDSPVDRKRVRDTQAKQPRLSSVFSVTSKENREDKCGAFGLWLTENEETCREEFTGDEVRFPEYCQQKFRMLPAAQKKEWKAKAEAS</sequence>
<feature type="domain" description="WDHD1/CFT4 helical bundle" evidence="2">
    <location>
        <begin position="151"/>
        <end position="223"/>
    </location>
</feature>
<organism evidence="3 4">
    <name type="scientific">Mesorhabditis spiculigera</name>
    <dbReference type="NCBI Taxonomy" id="96644"/>
    <lineage>
        <taxon>Eukaryota</taxon>
        <taxon>Metazoa</taxon>
        <taxon>Ecdysozoa</taxon>
        <taxon>Nematoda</taxon>
        <taxon>Chromadorea</taxon>
        <taxon>Rhabditida</taxon>
        <taxon>Rhabditina</taxon>
        <taxon>Rhabditomorpha</taxon>
        <taxon>Rhabditoidea</taxon>
        <taxon>Rhabditidae</taxon>
        <taxon>Mesorhabditinae</taxon>
        <taxon>Mesorhabditis</taxon>
    </lineage>
</organism>
<dbReference type="GO" id="GO:0000278">
    <property type="term" value="P:mitotic cell cycle"/>
    <property type="evidence" value="ECO:0007669"/>
    <property type="project" value="TreeGrafter"/>
</dbReference>
<reference evidence="3" key="1">
    <citation type="submission" date="2023-06" db="EMBL/GenBank/DDBJ databases">
        <authorList>
            <person name="Delattre M."/>
        </authorList>
    </citation>
    <scope>NUCLEOTIDE SEQUENCE</scope>
    <source>
        <strain evidence="3">AF72</strain>
    </source>
</reference>
<dbReference type="EMBL" id="CATQJA010001653">
    <property type="protein sequence ID" value="CAJ0568076.1"/>
    <property type="molecule type" value="Genomic_DNA"/>
</dbReference>
<evidence type="ECO:0000313" key="4">
    <source>
        <dbReference type="Proteomes" id="UP001177023"/>
    </source>
</evidence>
<feature type="region of interest" description="Disordered" evidence="1">
    <location>
        <begin position="224"/>
        <end position="250"/>
    </location>
</feature>
<dbReference type="GO" id="GO:0043596">
    <property type="term" value="C:nuclear replication fork"/>
    <property type="evidence" value="ECO:0007669"/>
    <property type="project" value="TreeGrafter"/>
</dbReference>
<accession>A0AA36FZT8</accession>
<protein>
    <recommendedName>
        <fullName evidence="2">WDHD1/CFT4 helical bundle domain-containing protein</fullName>
    </recommendedName>
</protein>
<feature type="compositionally biased region" description="Basic and acidic residues" evidence="1">
    <location>
        <begin position="240"/>
        <end position="250"/>
    </location>
</feature>
<dbReference type="GO" id="GO:0006261">
    <property type="term" value="P:DNA-templated DNA replication"/>
    <property type="evidence" value="ECO:0007669"/>
    <property type="project" value="TreeGrafter"/>
</dbReference>
<name>A0AA36FZT8_9BILA</name>
<feature type="non-terminal residue" evidence="3">
    <location>
        <position position="415"/>
    </location>
</feature>
<keyword evidence="4" id="KW-1185">Reference proteome</keyword>
<dbReference type="PANTHER" id="PTHR19932">
    <property type="entry name" value="WD REPEAT AND HMG-BOX DNA BINDING PROTEIN"/>
    <property type="match status" value="1"/>
</dbReference>
<gene>
    <name evidence="3" type="ORF">MSPICULIGERA_LOCUS6603</name>
</gene>
<evidence type="ECO:0000259" key="2">
    <source>
        <dbReference type="Pfam" id="PF20946"/>
    </source>
</evidence>
<evidence type="ECO:0000313" key="3">
    <source>
        <dbReference type="EMBL" id="CAJ0568076.1"/>
    </source>
</evidence>
<evidence type="ECO:0000256" key="1">
    <source>
        <dbReference type="SAM" id="MobiDB-lite"/>
    </source>
</evidence>
<feature type="non-terminal residue" evidence="3">
    <location>
        <position position="1"/>
    </location>
</feature>
<dbReference type="PANTHER" id="PTHR19932:SF10">
    <property type="entry name" value="WD REPEAT AND HMG-BOX DNA-BINDING PROTEIN 1"/>
    <property type="match status" value="1"/>
</dbReference>
<dbReference type="Pfam" id="PF20946">
    <property type="entry name" value="Ctf4_C"/>
    <property type="match status" value="1"/>
</dbReference>
<comment type="caution">
    <text evidence="3">The sequence shown here is derived from an EMBL/GenBank/DDBJ whole genome shotgun (WGS) entry which is preliminary data.</text>
</comment>
<dbReference type="AlphaFoldDB" id="A0AA36FZT8"/>
<dbReference type="Proteomes" id="UP001177023">
    <property type="component" value="Unassembled WGS sequence"/>
</dbReference>
<dbReference type="GO" id="GO:0003682">
    <property type="term" value="F:chromatin binding"/>
    <property type="evidence" value="ECO:0007669"/>
    <property type="project" value="TreeGrafter"/>
</dbReference>